<evidence type="ECO:0000259" key="12">
    <source>
        <dbReference type="PROSITE" id="PS50110"/>
    </source>
</evidence>
<dbReference type="SUPFAM" id="SSF52172">
    <property type="entry name" value="CheY-like"/>
    <property type="match status" value="1"/>
</dbReference>
<dbReference type="PROSITE" id="PS01124">
    <property type="entry name" value="HTH_ARAC_FAMILY_2"/>
    <property type="match status" value="1"/>
</dbReference>
<evidence type="ECO:0000256" key="5">
    <source>
        <dbReference type="ARBA" id="ARBA00023012"/>
    </source>
</evidence>
<evidence type="ECO:0000256" key="10">
    <source>
        <dbReference type="PROSITE-ProRule" id="PRU00169"/>
    </source>
</evidence>
<dbReference type="InterPro" id="IPR018060">
    <property type="entry name" value="HTH_AraC"/>
</dbReference>
<keyword evidence="4 10" id="KW-0597">Phosphoprotein</keyword>
<evidence type="ECO:0000256" key="3">
    <source>
        <dbReference type="ARBA" id="ARBA00022490"/>
    </source>
</evidence>
<accession>A0A9D1ICZ9</accession>
<keyword evidence="7" id="KW-0238">DNA-binding</keyword>
<comment type="function">
    <text evidence="9">May play the central regulatory role in sporulation. It may be an element of the effector pathway responsible for the activation of sporulation genes in response to nutritional stress. Spo0A may act in concert with spo0H (a sigma factor) to control the expression of some genes that are critical to the sporulation process.</text>
</comment>
<dbReference type="GO" id="GO:0000160">
    <property type="term" value="P:phosphorelay signal transduction system"/>
    <property type="evidence" value="ECO:0007669"/>
    <property type="project" value="UniProtKB-KW"/>
</dbReference>
<dbReference type="Pfam" id="PF00072">
    <property type="entry name" value="Response_reg"/>
    <property type="match status" value="1"/>
</dbReference>
<dbReference type="PANTHER" id="PTHR42713">
    <property type="entry name" value="HISTIDINE KINASE-RELATED"/>
    <property type="match status" value="1"/>
</dbReference>
<protein>
    <recommendedName>
        <fullName evidence="2">Stage 0 sporulation protein A homolog</fullName>
    </recommendedName>
</protein>
<evidence type="ECO:0000256" key="9">
    <source>
        <dbReference type="ARBA" id="ARBA00024867"/>
    </source>
</evidence>
<feature type="modified residue" description="4-aspartylphosphate" evidence="10">
    <location>
        <position position="55"/>
    </location>
</feature>
<evidence type="ECO:0000259" key="11">
    <source>
        <dbReference type="PROSITE" id="PS01124"/>
    </source>
</evidence>
<dbReference type="SMART" id="SM00342">
    <property type="entry name" value="HTH_ARAC"/>
    <property type="match status" value="1"/>
</dbReference>
<dbReference type="InterPro" id="IPR051552">
    <property type="entry name" value="HptR"/>
</dbReference>
<evidence type="ECO:0000256" key="2">
    <source>
        <dbReference type="ARBA" id="ARBA00018672"/>
    </source>
</evidence>
<keyword evidence="3" id="KW-0963">Cytoplasm</keyword>
<evidence type="ECO:0000313" key="13">
    <source>
        <dbReference type="EMBL" id="HIU34680.1"/>
    </source>
</evidence>
<evidence type="ECO:0000256" key="7">
    <source>
        <dbReference type="ARBA" id="ARBA00023125"/>
    </source>
</evidence>
<evidence type="ECO:0000256" key="4">
    <source>
        <dbReference type="ARBA" id="ARBA00022553"/>
    </source>
</evidence>
<dbReference type="AlphaFoldDB" id="A0A9D1ICZ9"/>
<evidence type="ECO:0000256" key="6">
    <source>
        <dbReference type="ARBA" id="ARBA00023015"/>
    </source>
</evidence>
<organism evidence="13 14">
    <name type="scientific">Candidatus Pullichristensenella excrementigallinarum</name>
    <dbReference type="NCBI Taxonomy" id="2840907"/>
    <lineage>
        <taxon>Bacteria</taxon>
        <taxon>Bacillati</taxon>
        <taxon>Bacillota</taxon>
        <taxon>Clostridia</taxon>
        <taxon>Candidatus Pullichristensenella</taxon>
    </lineage>
</organism>
<name>A0A9D1ICZ9_9FIRM</name>
<dbReference type="GO" id="GO:0043565">
    <property type="term" value="F:sequence-specific DNA binding"/>
    <property type="evidence" value="ECO:0007669"/>
    <property type="project" value="InterPro"/>
</dbReference>
<keyword evidence="6" id="KW-0805">Transcription regulation</keyword>
<evidence type="ECO:0000313" key="14">
    <source>
        <dbReference type="Proteomes" id="UP000824072"/>
    </source>
</evidence>
<dbReference type="Gene3D" id="1.10.10.60">
    <property type="entry name" value="Homeodomain-like"/>
    <property type="match status" value="2"/>
</dbReference>
<keyword evidence="5" id="KW-0902">Two-component regulatory system</keyword>
<comment type="caution">
    <text evidence="13">The sequence shown here is derived from an EMBL/GenBank/DDBJ whole genome shotgun (WGS) entry which is preliminary data.</text>
</comment>
<dbReference type="EMBL" id="DVMU01000195">
    <property type="protein sequence ID" value="HIU34680.1"/>
    <property type="molecule type" value="Genomic_DNA"/>
</dbReference>
<dbReference type="Gene3D" id="3.40.50.2300">
    <property type="match status" value="1"/>
</dbReference>
<dbReference type="Proteomes" id="UP000824072">
    <property type="component" value="Unassembled WGS sequence"/>
</dbReference>
<dbReference type="PROSITE" id="PS50110">
    <property type="entry name" value="RESPONSE_REGULATORY"/>
    <property type="match status" value="1"/>
</dbReference>
<gene>
    <name evidence="13" type="ORF">IAB02_08960</name>
</gene>
<reference evidence="13" key="1">
    <citation type="submission" date="2020-10" db="EMBL/GenBank/DDBJ databases">
        <authorList>
            <person name="Gilroy R."/>
        </authorList>
    </citation>
    <scope>NUCLEOTIDE SEQUENCE</scope>
    <source>
        <strain evidence="13">ChiHcec3-11533</strain>
    </source>
</reference>
<dbReference type="InterPro" id="IPR001789">
    <property type="entry name" value="Sig_transdc_resp-reg_receiver"/>
</dbReference>
<sequence length="363" mass="40826">MLRVLVVDDEQQCRDNMIECINQAQNGFEIIGAASDGQEALSMIRELRPDIALVDIQMPGMSGLDVISHARREGLEVAFIIISSYGEFTFAQTALRLGVEEYLLKPFMPQDVCAAVYKVAKRILSSGLLPAAQEASSPQKRSFGPGMSSRTPISYPFDLERTLLDAVQTGKIDQIESALSRYYEATMENNLTETARVNCLTILYIELHHLAMNRGIEFTAVRTPAAGEIWDAAAFYGVLLQLARDLGARFARQGVNSSAVPRAIAYIRENYAQKLSLEQVAKEIYVSPAYLSGLFRRTVGLSFTDYVHQIRIENAKRLMREQPYLKNYELSEMVGYPSDKYFAQVFKKLTGMTVYQYKAQLNY</sequence>
<proteinExistence type="predicted"/>
<dbReference type="InterPro" id="IPR009057">
    <property type="entry name" value="Homeodomain-like_sf"/>
</dbReference>
<feature type="domain" description="Response regulatory" evidence="12">
    <location>
        <begin position="3"/>
        <end position="120"/>
    </location>
</feature>
<dbReference type="SMART" id="SM00448">
    <property type="entry name" value="REC"/>
    <property type="match status" value="1"/>
</dbReference>
<reference evidence="13" key="2">
    <citation type="journal article" date="2021" name="PeerJ">
        <title>Extensive microbial diversity within the chicken gut microbiome revealed by metagenomics and culture.</title>
        <authorList>
            <person name="Gilroy R."/>
            <person name="Ravi A."/>
            <person name="Getino M."/>
            <person name="Pursley I."/>
            <person name="Horton D.L."/>
            <person name="Alikhan N.F."/>
            <person name="Baker D."/>
            <person name="Gharbi K."/>
            <person name="Hall N."/>
            <person name="Watson M."/>
            <person name="Adriaenssens E.M."/>
            <person name="Foster-Nyarko E."/>
            <person name="Jarju S."/>
            <person name="Secka A."/>
            <person name="Antonio M."/>
            <person name="Oren A."/>
            <person name="Chaudhuri R.R."/>
            <person name="La Ragione R."/>
            <person name="Hildebrand F."/>
            <person name="Pallen M.J."/>
        </authorList>
    </citation>
    <scope>NUCLEOTIDE SEQUENCE</scope>
    <source>
        <strain evidence="13">ChiHcec3-11533</strain>
    </source>
</reference>
<dbReference type="GO" id="GO:0005737">
    <property type="term" value="C:cytoplasm"/>
    <property type="evidence" value="ECO:0007669"/>
    <property type="project" value="UniProtKB-SubCell"/>
</dbReference>
<dbReference type="SUPFAM" id="SSF46689">
    <property type="entry name" value="Homeodomain-like"/>
    <property type="match status" value="2"/>
</dbReference>
<evidence type="ECO:0000256" key="8">
    <source>
        <dbReference type="ARBA" id="ARBA00023163"/>
    </source>
</evidence>
<evidence type="ECO:0000256" key="1">
    <source>
        <dbReference type="ARBA" id="ARBA00004496"/>
    </source>
</evidence>
<comment type="subcellular location">
    <subcellularLocation>
        <location evidence="1">Cytoplasm</location>
    </subcellularLocation>
</comment>
<keyword evidence="8" id="KW-0804">Transcription</keyword>
<dbReference type="PANTHER" id="PTHR42713:SF3">
    <property type="entry name" value="TRANSCRIPTIONAL REGULATORY PROTEIN HPTR"/>
    <property type="match status" value="1"/>
</dbReference>
<dbReference type="CDD" id="cd17536">
    <property type="entry name" value="REC_YesN-like"/>
    <property type="match status" value="1"/>
</dbReference>
<dbReference type="InterPro" id="IPR011006">
    <property type="entry name" value="CheY-like_superfamily"/>
</dbReference>
<feature type="domain" description="HTH araC/xylS-type" evidence="11">
    <location>
        <begin position="261"/>
        <end position="360"/>
    </location>
</feature>
<dbReference type="Pfam" id="PF12833">
    <property type="entry name" value="HTH_18"/>
    <property type="match status" value="1"/>
</dbReference>
<dbReference type="GO" id="GO:0003700">
    <property type="term" value="F:DNA-binding transcription factor activity"/>
    <property type="evidence" value="ECO:0007669"/>
    <property type="project" value="InterPro"/>
</dbReference>